<evidence type="ECO:0000256" key="1">
    <source>
        <dbReference type="ARBA" id="ARBA00022553"/>
    </source>
</evidence>
<dbReference type="AlphaFoldDB" id="A0A1X7IA12"/>
<name>A0A1X7IA12_9BACT</name>
<dbReference type="PROSITE" id="PS50110">
    <property type="entry name" value="RESPONSE_REGULATORY"/>
    <property type="match status" value="1"/>
</dbReference>
<protein>
    <submittedName>
        <fullName evidence="4">Response regulator receiver domain-containing protein</fullName>
    </submittedName>
</protein>
<proteinExistence type="predicted"/>
<dbReference type="InterPro" id="IPR001789">
    <property type="entry name" value="Sig_transdc_resp-reg_receiver"/>
</dbReference>
<dbReference type="OrthoDB" id="1118837at2"/>
<organism evidence="4 5">
    <name type="scientific">Marivirga sericea</name>
    <dbReference type="NCBI Taxonomy" id="1028"/>
    <lineage>
        <taxon>Bacteria</taxon>
        <taxon>Pseudomonadati</taxon>
        <taxon>Bacteroidota</taxon>
        <taxon>Cytophagia</taxon>
        <taxon>Cytophagales</taxon>
        <taxon>Marivirgaceae</taxon>
        <taxon>Marivirga</taxon>
    </lineage>
</organism>
<dbReference type="InterPro" id="IPR011006">
    <property type="entry name" value="CheY-like_superfamily"/>
</dbReference>
<evidence type="ECO:0000256" key="2">
    <source>
        <dbReference type="PROSITE-ProRule" id="PRU00169"/>
    </source>
</evidence>
<feature type="domain" description="Response regulatory" evidence="3">
    <location>
        <begin position="8"/>
        <end position="122"/>
    </location>
</feature>
<dbReference type="Gene3D" id="3.40.50.2300">
    <property type="match status" value="1"/>
</dbReference>
<dbReference type="SMART" id="SM00448">
    <property type="entry name" value="REC"/>
    <property type="match status" value="1"/>
</dbReference>
<dbReference type="Pfam" id="PF00072">
    <property type="entry name" value="Response_reg"/>
    <property type="match status" value="1"/>
</dbReference>
<dbReference type="STRING" id="1028.SAMN05661096_00385"/>
<accession>A0A1X7IA12</accession>
<dbReference type="InterPro" id="IPR050595">
    <property type="entry name" value="Bact_response_regulator"/>
</dbReference>
<keyword evidence="1 2" id="KW-0597">Phosphoprotein</keyword>
<dbReference type="RefSeq" id="WP_085515397.1">
    <property type="nucleotide sequence ID" value="NZ_FXAW01000001.1"/>
</dbReference>
<evidence type="ECO:0000259" key="3">
    <source>
        <dbReference type="PROSITE" id="PS50110"/>
    </source>
</evidence>
<dbReference type="PANTHER" id="PTHR44591:SF3">
    <property type="entry name" value="RESPONSE REGULATORY DOMAIN-CONTAINING PROTEIN"/>
    <property type="match status" value="1"/>
</dbReference>
<dbReference type="PANTHER" id="PTHR44591">
    <property type="entry name" value="STRESS RESPONSE REGULATOR PROTEIN 1"/>
    <property type="match status" value="1"/>
</dbReference>
<reference evidence="5" key="1">
    <citation type="submission" date="2017-04" db="EMBL/GenBank/DDBJ databases">
        <authorList>
            <person name="Varghese N."/>
            <person name="Submissions S."/>
        </authorList>
    </citation>
    <scope>NUCLEOTIDE SEQUENCE [LARGE SCALE GENOMIC DNA]</scope>
    <source>
        <strain evidence="5">DSM 4125</strain>
    </source>
</reference>
<evidence type="ECO:0000313" key="4">
    <source>
        <dbReference type="EMBL" id="SMG11254.1"/>
    </source>
</evidence>
<evidence type="ECO:0000313" key="5">
    <source>
        <dbReference type="Proteomes" id="UP000193804"/>
    </source>
</evidence>
<keyword evidence="5" id="KW-1185">Reference proteome</keyword>
<dbReference type="GO" id="GO:0000160">
    <property type="term" value="P:phosphorelay signal transduction system"/>
    <property type="evidence" value="ECO:0007669"/>
    <property type="project" value="InterPro"/>
</dbReference>
<dbReference type="SUPFAM" id="SSF52172">
    <property type="entry name" value="CheY-like"/>
    <property type="match status" value="1"/>
</dbReference>
<feature type="modified residue" description="4-aspartylphosphate" evidence="2">
    <location>
        <position position="57"/>
    </location>
</feature>
<gene>
    <name evidence="4" type="ORF">SAMN05661096_00385</name>
</gene>
<sequence length="144" mass="16855">MKEFEKFKMFLVDDDPFFLMLLEQSFQNLGITEIDTFSNGAECLNHLHENPEVIFLDYNMDNLTGYEVLKKIKRYDPDIFVILVSAQKDIKPAVDSLKHGAFDYIQKSDDTMNQVESVLKKIVEVKQLIEKRKPTVIQRMFKVS</sequence>
<dbReference type="CDD" id="cd00156">
    <property type="entry name" value="REC"/>
    <property type="match status" value="1"/>
</dbReference>
<dbReference type="EMBL" id="FXAW01000001">
    <property type="protein sequence ID" value="SMG11254.1"/>
    <property type="molecule type" value="Genomic_DNA"/>
</dbReference>
<dbReference type="Proteomes" id="UP000193804">
    <property type="component" value="Unassembled WGS sequence"/>
</dbReference>